<dbReference type="Gene3D" id="1.10.760.10">
    <property type="entry name" value="Cytochrome c-like domain"/>
    <property type="match status" value="1"/>
</dbReference>
<reference evidence="2" key="1">
    <citation type="journal article" date="2014" name="Int. J. Syst. Evol. Microbiol.">
        <title>Complete genome sequence of Corynebacterium casei LMG S-19264T (=DSM 44701T), isolated from a smear-ripened cheese.</title>
        <authorList>
            <consortium name="US DOE Joint Genome Institute (JGI-PGF)"/>
            <person name="Walter F."/>
            <person name="Albersmeier A."/>
            <person name="Kalinowski J."/>
            <person name="Ruckert C."/>
        </authorList>
    </citation>
    <scope>NUCLEOTIDE SEQUENCE</scope>
    <source>
        <strain evidence="2">CGMCC 1.12426</strain>
    </source>
</reference>
<dbReference type="AlphaFoldDB" id="A0A916WY65"/>
<keyword evidence="3" id="KW-1185">Reference proteome</keyword>
<dbReference type="InterPro" id="IPR036909">
    <property type="entry name" value="Cyt_c-like_dom_sf"/>
</dbReference>
<evidence type="ECO:0000313" key="2">
    <source>
        <dbReference type="EMBL" id="GGB39617.1"/>
    </source>
</evidence>
<organism evidence="2 3">
    <name type="scientific">Roseibium aquae</name>
    <dbReference type="NCBI Taxonomy" id="1323746"/>
    <lineage>
        <taxon>Bacteria</taxon>
        <taxon>Pseudomonadati</taxon>
        <taxon>Pseudomonadota</taxon>
        <taxon>Alphaproteobacteria</taxon>
        <taxon>Hyphomicrobiales</taxon>
        <taxon>Stappiaceae</taxon>
        <taxon>Roseibium</taxon>
    </lineage>
</organism>
<dbReference type="Proteomes" id="UP000605148">
    <property type="component" value="Unassembled WGS sequence"/>
</dbReference>
<evidence type="ECO:0000313" key="3">
    <source>
        <dbReference type="Proteomes" id="UP000605148"/>
    </source>
</evidence>
<dbReference type="RefSeq" id="WP_150494976.1">
    <property type="nucleotide sequence ID" value="NZ_BMFA01000002.1"/>
</dbReference>
<sequence>MKRSYSSFILTCVFAIGVAALARSDNALAESATLNPMKTPNPMMPNPGMPMSPMSVAPMQPLGGLAGQPETGVARDPEHGNLPISAGMEETYYSCTACHSAQTFAQMRLTDERWEYLWDWMIKEQGMADYGEEARTVILGYLKEHFSSER</sequence>
<dbReference type="GO" id="GO:0020037">
    <property type="term" value="F:heme binding"/>
    <property type="evidence" value="ECO:0007669"/>
    <property type="project" value="InterPro"/>
</dbReference>
<name>A0A916WY65_9HYPH</name>
<dbReference type="EMBL" id="BMFA01000002">
    <property type="protein sequence ID" value="GGB39617.1"/>
    <property type="molecule type" value="Genomic_DNA"/>
</dbReference>
<proteinExistence type="predicted"/>
<feature type="chain" id="PRO_5036972583" evidence="1">
    <location>
        <begin position="30"/>
        <end position="150"/>
    </location>
</feature>
<keyword evidence="1" id="KW-0732">Signal</keyword>
<dbReference type="OrthoDB" id="9805828at2"/>
<dbReference type="SUPFAM" id="SSF46626">
    <property type="entry name" value="Cytochrome c"/>
    <property type="match status" value="1"/>
</dbReference>
<protein>
    <submittedName>
        <fullName evidence="2">Uncharacterized protein</fullName>
    </submittedName>
</protein>
<accession>A0A916WY65</accession>
<feature type="signal peptide" evidence="1">
    <location>
        <begin position="1"/>
        <end position="29"/>
    </location>
</feature>
<evidence type="ECO:0000256" key="1">
    <source>
        <dbReference type="SAM" id="SignalP"/>
    </source>
</evidence>
<gene>
    <name evidence="2" type="ORF">GCM10011316_09520</name>
</gene>
<comment type="caution">
    <text evidence="2">The sequence shown here is derived from an EMBL/GenBank/DDBJ whole genome shotgun (WGS) entry which is preliminary data.</text>
</comment>
<dbReference type="GO" id="GO:0009055">
    <property type="term" value="F:electron transfer activity"/>
    <property type="evidence" value="ECO:0007669"/>
    <property type="project" value="InterPro"/>
</dbReference>
<reference evidence="2" key="2">
    <citation type="submission" date="2020-09" db="EMBL/GenBank/DDBJ databases">
        <authorList>
            <person name="Sun Q."/>
            <person name="Zhou Y."/>
        </authorList>
    </citation>
    <scope>NUCLEOTIDE SEQUENCE</scope>
    <source>
        <strain evidence="2">CGMCC 1.12426</strain>
    </source>
</reference>